<evidence type="ECO:0000256" key="1">
    <source>
        <dbReference type="ARBA" id="ARBA00012513"/>
    </source>
</evidence>
<evidence type="ECO:0000313" key="11">
    <source>
        <dbReference type="Proteomes" id="UP001602119"/>
    </source>
</evidence>
<dbReference type="Gene3D" id="1.10.510.10">
    <property type="entry name" value="Transferase(Phosphotransferase) domain 1"/>
    <property type="match status" value="1"/>
</dbReference>
<dbReference type="InterPro" id="IPR038076">
    <property type="entry name" value="MgtE_N_sf"/>
</dbReference>
<evidence type="ECO:0000256" key="7">
    <source>
        <dbReference type="PROSITE-ProRule" id="PRU10141"/>
    </source>
</evidence>
<dbReference type="InterPro" id="IPR011009">
    <property type="entry name" value="Kinase-like_dom_sf"/>
</dbReference>
<dbReference type="InterPro" id="IPR006668">
    <property type="entry name" value="Mg_transptr_MgtE_intracell_dom"/>
</dbReference>
<keyword evidence="2" id="KW-0723">Serine/threonine-protein kinase</keyword>
<sequence length="512" mass="54181">MTARIVRGRYELRSRLGRGGMGTVWLAWDRTLRRSVALKEVVLAAYGEDMAVRRERALREARAAARISHPAVVDIYDAFMDDGSPWIVMAYIEGTSLDRRIERQTLSEQEIARVGRDVLAGLAAVHQAQVLHRDVKPANIIVDPGDRVFLVDFGIARISGERGLTSTNMLLGTVEFMAPERIDGHAAGPASDLWSLGVTLFCALEGYSPFLRDRPLETVRAVAAGRLPRFRRPGPLGDAIAGLLVTDPAGRMGASELGRRLDGILTSVSRPPVVRGPICHLPGGRVPGGPGPEGRRGGGQAPGGRGPERSAASGHGAGGPGSPSDAVPSDASRETVRKDGRDDARKNGREGGRERDRPLLEQPRQEAAELLASTDPRAAGRLMDGMAGDPAAAAEVLALLPPPRAARVVDHMSPDRAAKVVGAMPPSRSASILAHTDDRVTAAVLGALGVVPAAVRLVEAMTVRRACRVLGYVPPAVVVALLSATSDGRADRLVSGLSRAVRDEITRLSGQA</sequence>
<accession>A0ABW6VFM2</accession>
<reference evidence="10 11" key="1">
    <citation type="submission" date="2024-10" db="EMBL/GenBank/DDBJ databases">
        <title>The Natural Products Discovery Center: Release of the First 8490 Sequenced Strains for Exploring Actinobacteria Biosynthetic Diversity.</title>
        <authorList>
            <person name="Kalkreuter E."/>
            <person name="Kautsar S.A."/>
            <person name="Yang D."/>
            <person name="Bader C.D."/>
            <person name="Teijaro C.N."/>
            <person name="Fluegel L."/>
            <person name="Davis C.M."/>
            <person name="Simpson J.R."/>
            <person name="Lauterbach L."/>
            <person name="Steele A.D."/>
            <person name="Gui C."/>
            <person name="Meng S."/>
            <person name="Li G."/>
            <person name="Viehrig K."/>
            <person name="Ye F."/>
            <person name="Su P."/>
            <person name="Kiefer A.F."/>
            <person name="Nichols A."/>
            <person name="Cepeda A.J."/>
            <person name="Yan W."/>
            <person name="Fan B."/>
            <person name="Jiang Y."/>
            <person name="Adhikari A."/>
            <person name="Zheng C.-J."/>
            <person name="Schuster L."/>
            <person name="Cowan T.M."/>
            <person name="Smanski M.J."/>
            <person name="Chevrette M.G."/>
            <person name="De Carvalho L.P.S."/>
            <person name="Shen B."/>
        </authorList>
    </citation>
    <scope>NUCLEOTIDE SEQUENCE [LARGE SCALE GENOMIC DNA]</scope>
    <source>
        <strain evidence="10 11">NPDC001281</strain>
    </source>
</reference>
<dbReference type="EC" id="2.7.11.1" evidence="1"/>
<evidence type="ECO:0000259" key="9">
    <source>
        <dbReference type="PROSITE" id="PS50011"/>
    </source>
</evidence>
<keyword evidence="3" id="KW-0808">Transferase</keyword>
<feature type="region of interest" description="Disordered" evidence="8">
    <location>
        <begin position="272"/>
        <end position="364"/>
    </location>
</feature>
<dbReference type="Pfam" id="PF03448">
    <property type="entry name" value="MgtE_N"/>
    <property type="match status" value="1"/>
</dbReference>
<evidence type="ECO:0000256" key="4">
    <source>
        <dbReference type="ARBA" id="ARBA00022741"/>
    </source>
</evidence>
<gene>
    <name evidence="10" type="ORF">ACFY05_29835</name>
</gene>
<keyword evidence="5 10" id="KW-0418">Kinase</keyword>
<dbReference type="PROSITE" id="PS00107">
    <property type="entry name" value="PROTEIN_KINASE_ATP"/>
    <property type="match status" value="1"/>
</dbReference>
<feature type="binding site" evidence="7">
    <location>
        <position position="39"/>
    </location>
    <ligand>
        <name>ATP</name>
        <dbReference type="ChEBI" id="CHEBI:30616"/>
    </ligand>
</feature>
<name>A0ABW6VFM2_MICFU</name>
<dbReference type="PROSITE" id="PS50011">
    <property type="entry name" value="PROTEIN_KINASE_DOM"/>
    <property type="match status" value="1"/>
</dbReference>
<feature type="compositionally biased region" description="Gly residues" evidence="8">
    <location>
        <begin position="285"/>
        <end position="305"/>
    </location>
</feature>
<dbReference type="InterPro" id="IPR017441">
    <property type="entry name" value="Protein_kinase_ATP_BS"/>
</dbReference>
<dbReference type="PANTHER" id="PTHR43289:SF6">
    <property type="entry name" value="SERINE_THREONINE-PROTEIN KINASE NEKL-3"/>
    <property type="match status" value="1"/>
</dbReference>
<dbReference type="SUPFAM" id="SSF158791">
    <property type="entry name" value="MgtE N-terminal domain-like"/>
    <property type="match status" value="1"/>
</dbReference>
<dbReference type="SMART" id="SM00220">
    <property type="entry name" value="S_TKc"/>
    <property type="match status" value="1"/>
</dbReference>
<proteinExistence type="predicted"/>
<feature type="compositionally biased region" description="Basic and acidic residues" evidence="8">
    <location>
        <begin position="331"/>
        <end position="364"/>
    </location>
</feature>
<evidence type="ECO:0000313" key="10">
    <source>
        <dbReference type="EMBL" id="MFF4777068.1"/>
    </source>
</evidence>
<dbReference type="RefSeq" id="WP_387345489.1">
    <property type="nucleotide sequence ID" value="NZ_JBIAXI010000021.1"/>
</dbReference>
<dbReference type="InterPro" id="IPR000719">
    <property type="entry name" value="Prot_kinase_dom"/>
</dbReference>
<keyword evidence="4 7" id="KW-0547">Nucleotide-binding</keyword>
<keyword evidence="11" id="KW-1185">Reference proteome</keyword>
<dbReference type="PANTHER" id="PTHR43289">
    <property type="entry name" value="MITOGEN-ACTIVATED PROTEIN KINASE KINASE KINASE 20-RELATED"/>
    <property type="match status" value="1"/>
</dbReference>
<dbReference type="EMBL" id="JBIAXI010000021">
    <property type="protein sequence ID" value="MFF4777068.1"/>
    <property type="molecule type" value="Genomic_DNA"/>
</dbReference>
<dbReference type="Gene3D" id="1.25.60.10">
    <property type="entry name" value="MgtE N-terminal domain-like"/>
    <property type="match status" value="1"/>
</dbReference>
<dbReference type="Gene3D" id="3.30.200.20">
    <property type="entry name" value="Phosphorylase Kinase, domain 1"/>
    <property type="match status" value="1"/>
</dbReference>
<evidence type="ECO:0000256" key="5">
    <source>
        <dbReference type="ARBA" id="ARBA00022777"/>
    </source>
</evidence>
<evidence type="ECO:0000256" key="8">
    <source>
        <dbReference type="SAM" id="MobiDB-lite"/>
    </source>
</evidence>
<dbReference type="Pfam" id="PF00069">
    <property type="entry name" value="Pkinase"/>
    <property type="match status" value="1"/>
</dbReference>
<comment type="caution">
    <text evidence="10">The sequence shown here is derived from an EMBL/GenBank/DDBJ whole genome shotgun (WGS) entry which is preliminary data.</text>
</comment>
<dbReference type="SUPFAM" id="SSF56112">
    <property type="entry name" value="Protein kinase-like (PK-like)"/>
    <property type="match status" value="1"/>
</dbReference>
<dbReference type="CDD" id="cd14014">
    <property type="entry name" value="STKc_PknB_like"/>
    <property type="match status" value="1"/>
</dbReference>
<evidence type="ECO:0000256" key="3">
    <source>
        <dbReference type="ARBA" id="ARBA00022679"/>
    </source>
</evidence>
<dbReference type="PROSITE" id="PS00108">
    <property type="entry name" value="PROTEIN_KINASE_ST"/>
    <property type="match status" value="1"/>
</dbReference>
<evidence type="ECO:0000256" key="6">
    <source>
        <dbReference type="ARBA" id="ARBA00022840"/>
    </source>
</evidence>
<feature type="domain" description="Protein kinase" evidence="9">
    <location>
        <begin position="10"/>
        <end position="265"/>
    </location>
</feature>
<protein>
    <recommendedName>
        <fullName evidence="1">non-specific serine/threonine protein kinase</fullName>
        <ecNumber evidence="1">2.7.11.1</ecNumber>
    </recommendedName>
</protein>
<organism evidence="10 11">
    <name type="scientific">Microtetraspora fusca</name>
    <dbReference type="NCBI Taxonomy" id="1997"/>
    <lineage>
        <taxon>Bacteria</taxon>
        <taxon>Bacillati</taxon>
        <taxon>Actinomycetota</taxon>
        <taxon>Actinomycetes</taxon>
        <taxon>Streptosporangiales</taxon>
        <taxon>Streptosporangiaceae</taxon>
        <taxon>Microtetraspora</taxon>
    </lineage>
</organism>
<dbReference type="GO" id="GO:0016301">
    <property type="term" value="F:kinase activity"/>
    <property type="evidence" value="ECO:0007669"/>
    <property type="project" value="UniProtKB-KW"/>
</dbReference>
<dbReference type="SMART" id="SM00924">
    <property type="entry name" value="MgtE_N"/>
    <property type="match status" value="1"/>
</dbReference>
<keyword evidence="6 7" id="KW-0067">ATP-binding</keyword>
<dbReference type="InterPro" id="IPR008271">
    <property type="entry name" value="Ser/Thr_kinase_AS"/>
</dbReference>
<dbReference type="Proteomes" id="UP001602119">
    <property type="component" value="Unassembled WGS sequence"/>
</dbReference>
<evidence type="ECO:0000256" key="2">
    <source>
        <dbReference type="ARBA" id="ARBA00022527"/>
    </source>
</evidence>